<gene>
    <name evidence="2" type="ORF">EV191_1011410</name>
</gene>
<dbReference type="EMBL" id="SLXQ01000001">
    <property type="protein sequence ID" value="TCP57455.1"/>
    <property type="molecule type" value="Genomic_DNA"/>
</dbReference>
<protein>
    <recommendedName>
        <fullName evidence="4">WXG100 family type VII secretion target</fullName>
    </recommendedName>
</protein>
<dbReference type="OrthoDB" id="5125341at2"/>
<evidence type="ECO:0000313" key="3">
    <source>
        <dbReference type="Proteomes" id="UP000294911"/>
    </source>
</evidence>
<feature type="region of interest" description="Disordered" evidence="1">
    <location>
        <begin position="392"/>
        <end position="421"/>
    </location>
</feature>
<name>A0A4R2RDH4_9PSEU</name>
<accession>A0A4R2RDH4</accession>
<organism evidence="2 3">
    <name type="scientific">Tamaricihabitans halophyticus</name>
    <dbReference type="NCBI Taxonomy" id="1262583"/>
    <lineage>
        <taxon>Bacteria</taxon>
        <taxon>Bacillati</taxon>
        <taxon>Actinomycetota</taxon>
        <taxon>Actinomycetes</taxon>
        <taxon>Pseudonocardiales</taxon>
        <taxon>Pseudonocardiaceae</taxon>
        <taxon>Tamaricihabitans</taxon>
    </lineage>
</organism>
<evidence type="ECO:0000313" key="2">
    <source>
        <dbReference type="EMBL" id="TCP57455.1"/>
    </source>
</evidence>
<keyword evidence="3" id="KW-1185">Reference proteome</keyword>
<dbReference type="Proteomes" id="UP000294911">
    <property type="component" value="Unassembled WGS sequence"/>
</dbReference>
<dbReference type="AlphaFoldDB" id="A0A4R2RDH4"/>
<feature type="compositionally biased region" description="Acidic residues" evidence="1">
    <location>
        <begin position="409"/>
        <end position="421"/>
    </location>
</feature>
<reference evidence="2 3" key="1">
    <citation type="submission" date="2019-03" db="EMBL/GenBank/DDBJ databases">
        <title>Genomic Encyclopedia of Type Strains, Phase IV (KMG-IV): sequencing the most valuable type-strain genomes for metagenomic binning, comparative biology and taxonomic classification.</title>
        <authorList>
            <person name="Goeker M."/>
        </authorList>
    </citation>
    <scope>NUCLEOTIDE SEQUENCE [LARGE SCALE GENOMIC DNA]</scope>
    <source>
        <strain evidence="2 3">DSM 45765</strain>
    </source>
</reference>
<evidence type="ECO:0008006" key="4">
    <source>
        <dbReference type="Google" id="ProtNLM"/>
    </source>
</evidence>
<dbReference type="RefSeq" id="WP_132875933.1">
    <property type="nucleotide sequence ID" value="NZ_SLXQ01000001.1"/>
</dbReference>
<sequence>MGEGFAVKPEHVAGYGVLVLDVRDQVDTIKEHIAEHGSAQNGYEGAVMELIKPAVDDYAEAASNRYSSYCHLLESCSQELTRAAWDYSGAEENEYKRFKDDGSSNPGRPQQLDGYEDFEDAESYPAETDPSTDLKAPKIKDPDIKSKVEEVGGILYGIDWVLRQVFDFSPVEAITDPIAGNWNALKASGEVLGESGDATEESLANLTGDSLKKLDEHWDGGAAQEFDIYIADLAAGVSSEGPLNRIIGSAYETFSDQIEKVAEFIVTKLKEKVDQIASKVATGWIPGVGWARVIEFIWECWDTFAAAKEMVENLLELAEALKELIEAAIDPFKKGQIEGVEQLGEAAKDIAVAADKFIEKYAEVTGAEKSGEQSAEDREKILKDLEEAHEFSKDFDDMHDSDFVRLPEDEYSVGEDAERDG</sequence>
<feature type="compositionally biased region" description="Basic and acidic residues" evidence="1">
    <location>
        <begin position="392"/>
        <end position="408"/>
    </location>
</feature>
<proteinExistence type="predicted"/>
<evidence type="ECO:0000256" key="1">
    <source>
        <dbReference type="SAM" id="MobiDB-lite"/>
    </source>
</evidence>
<comment type="caution">
    <text evidence="2">The sequence shown here is derived from an EMBL/GenBank/DDBJ whole genome shotgun (WGS) entry which is preliminary data.</text>
</comment>